<dbReference type="AlphaFoldDB" id="A0A7R8UHB1"/>
<accession>A0A7R8UHB1</accession>
<dbReference type="Proteomes" id="UP000594454">
    <property type="component" value="Chromosome 1"/>
</dbReference>
<sequence>MSAITEKYGSEDLCIARGSTPNAPGTPIAKRTRSARRRNQHAEPFLQLMPNARKIQKQKRNVRKEVTLTSVLEVKLQRVVIEPTVGSRDDQKKSEHEESKETLERVIPQLEIVRRPITYKLYLSGELYVFSPGLATIRTFKPVIIIKASSLDRKVKIDESTLIGYIVPNGSHSNHISFALHVTNIMHRKSNQIKFKKEDDAATAGPKLNLGFDYNNTKFKVISKLNELLSNSLVKDKILKKQQDPQNFKQGIIGSELVIRRIVGKKPQGGVKKCRNGSELTNQEIPQKVPSQQSAKNGLENLIFEPYVPDKFRKLKPSVPKAIILKDDSKNPLKPFNVPPPKSLPNTLKSEPKTKQTKSTLKVRSTVSRKNANCEKTSGNRMPNVQITTMQRNVGQQIFQPEIAQNHSAIPTITNNWLVSYNNFLQINYFPNYIFYRITPFPARDNVRPLREEEVVELKNDISRTYNLVGDVVSLNELFLLDNNQFLSSNVRMSDIFP</sequence>
<name>A0A7R8UHB1_HERIL</name>
<dbReference type="InParanoid" id="A0A7R8UHB1"/>
<reference evidence="2 3" key="1">
    <citation type="submission" date="2020-11" db="EMBL/GenBank/DDBJ databases">
        <authorList>
            <person name="Wallbank WR R."/>
            <person name="Pardo Diaz C."/>
            <person name="Kozak K."/>
            <person name="Martin S."/>
            <person name="Jiggins C."/>
            <person name="Moest M."/>
            <person name="Warren A I."/>
            <person name="Generalovic N T."/>
            <person name="Byers J.R.P. K."/>
            <person name="Montejo-Kovacevich G."/>
            <person name="Yen C E."/>
        </authorList>
    </citation>
    <scope>NUCLEOTIDE SEQUENCE [LARGE SCALE GENOMIC DNA]</scope>
</reference>
<organism evidence="2 3">
    <name type="scientific">Hermetia illucens</name>
    <name type="common">Black soldier fly</name>
    <dbReference type="NCBI Taxonomy" id="343691"/>
    <lineage>
        <taxon>Eukaryota</taxon>
        <taxon>Metazoa</taxon>
        <taxon>Ecdysozoa</taxon>
        <taxon>Arthropoda</taxon>
        <taxon>Hexapoda</taxon>
        <taxon>Insecta</taxon>
        <taxon>Pterygota</taxon>
        <taxon>Neoptera</taxon>
        <taxon>Endopterygota</taxon>
        <taxon>Diptera</taxon>
        <taxon>Brachycera</taxon>
        <taxon>Stratiomyomorpha</taxon>
        <taxon>Stratiomyidae</taxon>
        <taxon>Hermetiinae</taxon>
        <taxon>Hermetia</taxon>
    </lineage>
</organism>
<evidence type="ECO:0000313" key="2">
    <source>
        <dbReference type="EMBL" id="CAD7080017.1"/>
    </source>
</evidence>
<evidence type="ECO:0000256" key="1">
    <source>
        <dbReference type="SAM" id="MobiDB-lite"/>
    </source>
</evidence>
<protein>
    <submittedName>
        <fullName evidence="2">Uncharacterized protein</fullName>
    </submittedName>
</protein>
<keyword evidence="3" id="KW-1185">Reference proteome</keyword>
<proteinExistence type="predicted"/>
<gene>
    <name evidence="2" type="ORF">HERILL_LOCUS3195</name>
</gene>
<feature type="region of interest" description="Disordered" evidence="1">
    <location>
        <begin position="15"/>
        <end position="37"/>
    </location>
</feature>
<evidence type="ECO:0000313" key="3">
    <source>
        <dbReference type="Proteomes" id="UP000594454"/>
    </source>
</evidence>
<feature type="compositionally biased region" description="Polar residues" evidence="1">
    <location>
        <begin position="357"/>
        <end position="381"/>
    </location>
</feature>
<dbReference type="EMBL" id="LR899009">
    <property type="protein sequence ID" value="CAD7080017.1"/>
    <property type="molecule type" value="Genomic_DNA"/>
</dbReference>
<feature type="region of interest" description="Disordered" evidence="1">
    <location>
        <begin position="329"/>
        <end position="381"/>
    </location>
</feature>